<evidence type="ECO:0000259" key="3">
    <source>
        <dbReference type="SMART" id="SM00387"/>
    </source>
</evidence>
<evidence type="ECO:0000313" key="5">
    <source>
        <dbReference type="Proteomes" id="UP000637423"/>
    </source>
</evidence>
<comment type="caution">
    <text evidence="4">The sequence shown here is derived from an EMBL/GenBank/DDBJ whole genome shotgun (WGS) entry which is preliminary data.</text>
</comment>
<keyword evidence="5" id="KW-1185">Reference proteome</keyword>
<accession>A0A916UYB5</accession>
<feature type="coiled-coil region" evidence="1">
    <location>
        <begin position="78"/>
        <end position="112"/>
    </location>
</feature>
<dbReference type="Pfam" id="PF02518">
    <property type="entry name" value="HATPase_c"/>
    <property type="match status" value="1"/>
</dbReference>
<proteinExistence type="predicted"/>
<reference evidence="4" key="2">
    <citation type="submission" date="2020-09" db="EMBL/GenBank/DDBJ databases">
        <authorList>
            <person name="Sun Q."/>
            <person name="Zhou Y."/>
        </authorList>
    </citation>
    <scope>NUCLEOTIDE SEQUENCE</scope>
    <source>
        <strain evidence="4">CGMCC 1.10998</strain>
    </source>
</reference>
<dbReference type="Gene3D" id="3.30.565.10">
    <property type="entry name" value="Histidine kinase-like ATPase, C-terminal domain"/>
    <property type="match status" value="1"/>
</dbReference>
<keyword evidence="2" id="KW-0812">Transmembrane</keyword>
<dbReference type="InterPro" id="IPR010559">
    <property type="entry name" value="Sig_transdc_His_kin_internal"/>
</dbReference>
<dbReference type="Pfam" id="PF06580">
    <property type="entry name" value="His_kinase"/>
    <property type="match status" value="1"/>
</dbReference>
<dbReference type="EMBL" id="BMED01000006">
    <property type="protein sequence ID" value="GGC93785.1"/>
    <property type="molecule type" value="Genomic_DNA"/>
</dbReference>
<dbReference type="InterPro" id="IPR050640">
    <property type="entry name" value="Bact_2-comp_sensor_kinase"/>
</dbReference>
<dbReference type="GO" id="GO:0016020">
    <property type="term" value="C:membrane"/>
    <property type="evidence" value="ECO:0007669"/>
    <property type="project" value="InterPro"/>
</dbReference>
<organism evidence="4 5">
    <name type="scientific">Undibacterium terreum</name>
    <dbReference type="NCBI Taxonomy" id="1224302"/>
    <lineage>
        <taxon>Bacteria</taxon>
        <taxon>Pseudomonadati</taxon>
        <taxon>Pseudomonadota</taxon>
        <taxon>Betaproteobacteria</taxon>
        <taxon>Burkholderiales</taxon>
        <taxon>Oxalobacteraceae</taxon>
        <taxon>Undibacterium</taxon>
    </lineage>
</organism>
<name>A0A916UYB5_9BURK</name>
<evidence type="ECO:0000256" key="1">
    <source>
        <dbReference type="SAM" id="Coils"/>
    </source>
</evidence>
<evidence type="ECO:0000256" key="2">
    <source>
        <dbReference type="SAM" id="Phobius"/>
    </source>
</evidence>
<dbReference type="Proteomes" id="UP000637423">
    <property type="component" value="Unassembled WGS sequence"/>
</dbReference>
<protein>
    <recommendedName>
        <fullName evidence="3">Histidine kinase/HSP90-like ATPase domain-containing protein</fullName>
    </recommendedName>
</protein>
<dbReference type="SMART" id="SM00387">
    <property type="entry name" value="HATPase_c"/>
    <property type="match status" value="1"/>
</dbReference>
<evidence type="ECO:0000313" key="4">
    <source>
        <dbReference type="EMBL" id="GGC93785.1"/>
    </source>
</evidence>
<dbReference type="PANTHER" id="PTHR34220:SF9">
    <property type="entry name" value="SIGNAL TRANSDUCTION HISTIDINE KINASE INTERNAL REGION DOMAIN-CONTAINING PROTEIN"/>
    <property type="match status" value="1"/>
</dbReference>
<dbReference type="SUPFAM" id="SSF55874">
    <property type="entry name" value="ATPase domain of HSP90 chaperone/DNA topoisomerase II/histidine kinase"/>
    <property type="match status" value="1"/>
</dbReference>
<dbReference type="InterPro" id="IPR003594">
    <property type="entry name" value="HATPase_dom"/>
</dbReference>
<reference evidence="4" key="1">
    <citation type="journal article" date="2014" name="Int. J. Syst. Evol. Microbiol.">
        <title>Complete genome sequence of Corynebacterium casei LMG S-19264T (=DSM 44701T), isolated from a smear-ripened cheese.</title>
        <authorList>
            <consortium name="US DOE Joint Genome Institute (JGI-PGF)"/>
            <person name="Walter F."/>
            <person name="Albersmeier A."/>
            <person name="Kalinowski J."/>
            <person name="Ruckert C."/>
        </authorList>
    </citation>
    <scope>NUCLEOTIDE SEQUENCE</scope>
    <source>
        <strain evidence="4">CGMCC 1.10998</strain>
    </source>
</reference>
<keyword evidence="2" id="KW-1133">Transmembrane helix</keyword>
<feature type="transmembrane region" description="Helical" evidence="2">
    <location>
        <begin position="21"/>
        <end position="49"/>
    </location>
</feature>
<feature type="domain" description="Histidine kinase/HSP90-like ATPase" evidence="3">
    <location>
        <begin position="197"/>
        <end position="292"/>
    </location>
</feature>
<dbReference type="RefSeq" id="WP_188568531.1">
    <property type="nucleotide sequence ID" value="NZ_BMED01000006.1"/>
</dbReference>
<dbReference type="GO" id="GO:0000155">
    <property type="term" value="F:phosphorelay sensor kinase activity"/>
    <property type="evidence" value="ECO:0007669"/>
    <property type="project" value="InterPro"/>
</dbReference>
<dbReference type="PANTHER" id="PTHR34220">
    <property type="entry name" value="SENSOR HISTIDINE KINASE YPDA"/>
    <property type="match status" value="1"/>
</dbReference>
<gene>
    <name evidence="4" type="ORF">GCM10011396_46390</name>
</gene>
<keyword evidence="1" id="KW-0175">Coiled coil</keyword>
<keyword evidence="2" id="KW-0472">Membrane</keyword>
<dbReference type="InterPro" id="IPR036890">
    <property type="entry name" value="HATPase_C_sf"/>
</dbReference>
<dbReference type="AlphaFoldDB" id="A0A916UYB5"/>
<sequence>MNQNDSNRLLPLLREVGETISVLWWAFFDWLAVVSWRNLLIICFAALIFGGMLNMPQPAAMFAFVSIGVKVLAGGKRRADLAADAATTRANVEALERRLMEAQMATLQAQIEPHFLFNTLALIGQLIETDPPQAARIHTHLIQYLRSALPQMRDKGGGTLGRQIELARAYLTIMQARMRDRLTVAIELPESLAETPFPPMMIQTLVENAIKHGLEPKTQGGHIDIRASVREKFLHVEVIDNGVGFNLHAGDGIGLANIRERLKMLFGGTAQLIIEIPAQGGAYTCIRVPIQTPDKKTGAAER</sequence>